<dbReference type="SUPFAM" id="SSF52540">
    <property type="entry name" value="P-loop containing nucleoside triphosphate hydrolases"/>
    <property type="match status" value="1"/>
</dbReference>
<comment type="caution">
    <text evidence="9">The sequence shown here is derived from an EMBL/GenBank/DDBJ whole genome shotgun (WGS) entry which is preliminary data.</text>
</comment>
<keyword evidence="4" id="KW-0547">Nucleotide-binding</keyword>
<evidence type="ECO:0000256" key="7">
    <source>
        <dbReference type="SAM" id="Phobius"/>
    </source>
</evidence>
<dbReference type="PANTHER" id="PTHR10285">
    <property type="entry name" value="URIDINE KINASE"/>
    <property type="match status" value="1"/>
</dbReference>
<feature type="transmembrane region" description="Helical" evidence="7">
    <location>
        <begin position="331"/>
        <end position="352"/>
    </location>
</feature>
<dbReference type="EC" id="2.7.1.48" evidence="2"/>
<dbReference type="GO" id="GO:0004849">
    <property type="term" value="F:uridine kinase activity"/>
    <property type="evidence" value="ECO:0007669"/>
    <property type="project" value="UniProtKB-EC"/>
</dbReference>
<evidence type="ECO:0000259" key="8">
    <source>
        <dbReference type="Pfam" id="PF00485"/>
    </source>
</evidence>
<keyword evidence="5 9" id="KW-0418">Kinase</keyword>
<reference evidence="9" key="1">
    <citation type="submission" date="2019-08" db="EMBL/GenBank/DDBJ databases">
        <authorList>
            <person name="Kucharzyk K."/>
            <person name="Murdoch R.W."/>
            <person name="Higgins S."/>
            <person name="Loffler F."/>
        </authorList>
    </citation>
    <scope>NUCLEOTIDE SEQUENCE</scope>
</reference>
<feature type="compositionally biased region" description="Acidic residues" evidence="6">
    <location>
        <begin position="268"/>
        <end position="277"/>
    </location>
</feature>
<protein>
    <recommendedName>
        <fullName evidence="2">uridine/cytidine kinase</fullName>
        <ecNumber evidence="2">2.7.1.48</ecNumber>
    </recommendedName>
</protein>
<feature type="region of interest" description="Disordered" evidence="6">
    <location>
        <begin position="238"/>
        <end position="277"/>
    </location>
</feature>
<feature type="transmembrane region" description="Helical" evidence="7">
    <location>
        <begin position="405"/>
        <end position="426"/>
    </location>
</feature>
<dbReference type="InterPro" id="IPR027417">
    <property type="entry name" value="P-loop_NTPase"/>
</dbReference>
<keyword evidence="7" id="KW-0812">Transmembrane</keyword>
<keyword evidence="7" id="KW-0472">Membrane</keyword>
<feature type="compositionally biased region" description="Acidic residues" evidence="6">
    <location>
        <begin position="293"/>
        <end position="306"/>
    </location>
</feature>
<sequence length="445" mass="50300">MVSSIEEYNLLIQPDLNQTLGGIHLIIVGICGASGSGKSTLAKRIADSLACTCTIIGQDCYYRNFPDLPFEKRIKLNYDEPEIFDFEEMFRDVEKLLHGEPITTKGYDYTNYLRADSPDVLIQPPEVLILEGIHMFYDKRICDLMSLKVYLHVDVDVCLLRRIKRDIKVRGRNIDNIAEQYMETVKPVYEKYIEGYINDADFAVMRGGKNKMAIDAISAYLTTKVLAERFGTEAPAIAIKDKPASGEPDDLPDAPVEPKANEKKPDSADAEIEGDDPFDFLVTGKRDSSAGDGEGDNSSECEEYENEDDVDYVPSRYFRHRRRVARKTLRFIFFSTFLNFGLAIFALFMLGQVYNHDWAMTQSGGMNAIIDALVQVFFLVLPILLMALFNRLLYKMFDLDYSPGWLIFLLVLWILIVLGGTFYLVYAYNLLDGMAGFGLGGLFGA</sequence>
<evidence type="ECO:0000313" key="9">
    <source>
        <dbReference type="EMBL" id="MPM10385.1"/>
    </source>
</evidence>
<gene>
    <name evidence="9" type="primary">udk_24</name>
    <name evidence="9" type="ORF">SDC9_56716</name>
</gene>
<evidence type="ECO:0000256" key="1">
    <source>
        <dbReference type="ARBA" id="ARBA00004690"/>
    </source>
</evidence>
<keyword evidence="7" id="KW-1133">Transmembrane helix</keyword>
<dbReference type="InterPro" id="IPR000764">
    <property type="entry name" value="Uridine_kinase-like"/>
</dbReference>
<evidence type="ECO:0000256" key="3">
    <source>
        <dbReference type="ARBA" id="ARBA00022679"/>
    </source>
</evidence>
<dbReference type="InterPro" id="IPR006083">
    <property type="entry name" value="PRK/URK"/>
</dbReference>
<dbReference type="NCBIfam" id="NF004018">
    <property type="entry name" value="PRK05480.1"/>
    <property type="match status" value="1"/>
</dbReference>
<accession>A0A644X2K6</accession>
<dbReference type="SUPFAM" id="SSF103473">
    <property type="entry name" value="MFS general substrate transporter"/>
    <property type="match status" value="1"/>
</dbReference>
<evidence type="ECO:0000256" key="2">
    <source>
        <dbReference type="ARBA" id="ARBA00012137"/>
    </source>
</evidence>
<dbReference type="CDD" id="cd02023">
    <property type="entry name" value="UMPK"/>
    <property type="match status" value="1"/>
</dbReference>
<name>A0A644X2K6_9ZZZZ</name>
<feature type="region of interest" description="Disordered" evidence="6">
    <location>
        <begin position="287"/>
        <end position="306"/>
    </location>
</feature>
<comment type="pathway">
    <text evidence="1">Pyrimidine metabolism; UMP biosynthesis via salvage pathway; UMP from uridine: step 1/1.</text>
</comment>
<evidence type="ECO:0000256" key="5">
    <source>
        <dbReference type="ARBA" id="ARBA00022777"/>
    </source>
</evidence>
<dbReference type="InterPro" id="IPR036259">
    <property type="entry name" value="MFS_trans_sf"/>
</dbReference>
<organism evidence="9">
    <name type="scientific">bioreactor metagenome</name>
    <dbReference type="NCBI Taxonomy" id="1076179"/>
    <lineage>
        <taxon>unclassified sequences</taxon>
        <taxon>metagenomes</taxon>
        <taxon>ecological metagenomes</taxon>
    </lineage>
</organism>
<dbReference type="GO" id="GO:0044206">
    <property type="term" value="P:UMP salvage"/>
    <property type="evidence" value="ECO:0007669"/>
    <property type="project" value="UniProtKB-UniPathway"/>
</dbReference>
<evidence type="ECO:0000256" key="6">
    <source>
        <dbReference type="SAM" id="MobiDB-lite"/>
    </source>
</evidence>
<feature type="domain" description="Phosphoribulokinase/uridine kinase" evidence="8">
    <location>
        <begin position="27"/>
        <end position="212"/>
    </location>
</feature>
<dbReference type="UniPathway" id="UPA00574">
    <property type="reaction ID" value="UER00637"/>
</dbReference>
<keyword evidence="3 9" id="KW-0808">Transferase</keyword>
<dbReference type="EMBL" id="VSSQ01001686">
    <property type="protein sequence ID" value="MPM10385.1"/>
    <property type="molecule type" value="Genomic_DNA"/>
</dbReference>
<evidence type="ECO:0000256" key="4">
    <source>
        <dbReference type="ARBA" id="ARBA00022741"/>
    </source>
</evidence>
<dbReference type="PRINTS" id="PR00988">
    <property type="entry name" value="URIDINKINASE"/>
</dbReference>
<proteinExistence type="predicted"/>
<feature type="transmembrane region" description="Helical" evidence="7">
    <location>
        <begin position="372"/>
        <end position="393"/>
    </location>
</feature>
<dbReference type="GO" id="GO:0005524">
    <property type="term" value="F:ATP binding"/>
    <property type="evidence" value="ECO:0007669"/>
    <property type="project" value="InterPro"/>
</dbReference>
<dbReference type="Pfam" id="PF00485">
    <property type="entry name" value="PRK"/>
    <property type="match status" value="1"/>
</dbReference>
<dbReference type="AlphaFoldDB" id="A0A644X2K6"/>
<dbReference type="Gene3D" id="3.40.50.300">
    <property type="entry name" value="P-loop containing nucleotide triphosphate hydrolases"/>
    <property type="match status" value="1"/>
</dbReference>